<evidence type="ECO:0000313" key="3">
    <source>
        <dbReference type="Proteomes" id="UP001596266"/>
    </source>
</evidence>
<proteinExistence type="predicted"/>
<evidence type="ECO:0000313" key="2">
    <source>
        <dbReference type="EMBL" id="MFC6395828.1"/>
    </source>
</evidence>
<organism evidence="2 3">
    <name type="scientific">Luteococcus sanguinis</name>
    <dbReference type="NCBI Taxonomy" id="174038"/>
    <lineage>
        <taxon>Bacteria</taxon>
        <taxon>Bacillati</taxon>
        <taxon>Actinomycetota</taxon>
        <taxon>Actinomycetes</taxon>
        <taxon>Propionibacteriales</taxon>
        <taxon>Propionibacteriaceae</taxon>
        <taxon>Luteococcus</taxon>
    </lineage>
</organism>
<feature type="region of interest" description="Disordered" evidence="1">
    <location>
        <begin position="72"/>
        <end position="153"/>
    </location>
</feature>
<dbReference type="EMBL" id="JBHSUA010000007">
    <property type="protein sequence ID" value="MFC6395828.1"/>
    <property type="molecule type" value="Genomic_DNA"/>
</dbReference>
<comment type="caution">
    <text evidence="2">The sequence shown here is derived from an EMBL/GenBank/DDBJ whole genome shotgun (WGS) entry which is preliminary data.</text>
</comment>
<feature type="compositionally biased region" description="Polar residues" evidence="1">
    <location>
        <begin position="72"/>
        <end position="81"/>
    </location>
</feature>
<evidence type="ECO:0000256" key="1">
    <source>
        <dbReference type="SAM" id="MobiDB-lite"/>
    </source>
</evidence>
<gene>
    <name evidence="2" type="ORF">ACFP57_02290</name>
</gene>
<keyword evidence="3" id="KW-1185">Reference proteome</keyword>
<protein>
    <recommendedName>
        <fullName evidence="4">PknH-like extracellular domain-containing protein</fullName>
    </recommendedName>
</protein>
<evidence type="ECO:0008006" key="4">
    <source>
        <dbReference type="Google" id="ProtNLM"/>
    </source>
</evidence>
<dbReference type="RefSeq" id="WP_343884528.1">
    <property type="nucleotide sequence ID" value="NZ_BAAAKI010000002.1"/>
</dbReference>
<reference evidence="3" key="1">
    <citation type="journal article" date="2019" name="Int. J. Syst. Evol. Microbiol.">
        <title>The Global Catalogue of Microorganisms (GCM) 10K type strain sequencing project: providing services to taxonomists for standard genome sequencing and annotation.</title>
        <authorList>
            <consortium name="The Broad Institute Genomics Platform"/>
            <consortium name="The Broad Institute Genome Sequencing Center for Infectious Disease"/>
            <person name="Wu L."/>
            <person name="Ma J."/>
        </authorList>
    </citation>
    <scope>NUCLEOTIDE SEQUENCE [LARGE SCALE GENOMIC DNA]</scope>
    <source>
        <strain evidence="3">CGMCC 1.15277</strain>
    </source>
</reference>
<feature type="compositionally biased region" description="Low complexity" evidence="1">
    <location>
        <begin position="87"/>
        <end position="153"/>
    </location>
</feature>
<sequence>MTDHDDLDQLEASTDELFRRFSEDTFDAVDPLPAATVRQLAEHRRTKRRMGIAGAAVGLTLLGGTAFVQLNDNGQSPTTGRSVDVGSSATASPAPTTAPSIPTATASSQPSMPVTSTPATTTPVATTSGTAPTGTPAASSTVASTPATGASTATSVAPGALSAANLPGTDLFYFNAPGDMTVTGSDAIGSEAVSQLQSPLTACEQTLAHGQQQTLVRSYSGAGTGYAAILQFETTSQAAAARGTYRQYFKDCAKTIVPPSGYTLDVTPATEFPVTGAGVDDADTNASYRLVTLAPASGDEAQFNDVTIITVDNRMVILSLFTTGQDHTCLPDAGTDAPQCSMAAQASAIARLLAQG</sequence>
<dbReference type="Proteomes" id="UP001596266">
    <property type="component" value="Unassembled WGS sequence"/>
</dbReference>
<name>A0ABW1WX38_9ACTN</name>
<accession>A0ABW1WX38</accession>